<dbReference type="PANTHER" id="PTHR30465:SF0">
    <property type="entry name" value="OLIGOPEPTIDE TRANSPORT SYSTEM PERMEASE PROTEIN APPB"/>
    <property type="match status" value="1"/>
</dbReference>
<evidence type="ECO:0000256" key="5">
    <source>
        <dbReference type="ARBA" id="ARBA00022989"/>
    </source>
</evidence>
<keyword evidence="3" id="KW-1003">Cell membrane</keyword>
<feature type="domain" description="ABC transmembrane type-1" evidence="8">
    <location>
        <begin position="87"/>
        <end position="295"/>
    </location>
</feature>
<keyword evidence="2 7" id="KW-0813">Transport</keyword>
<dbReference type="PANTHER" id="PTHR30465">
    <property type="entry name" value="INNER MEMBRANE ABC TRANSPORTER"/>
    <property type="match status" value="1"/>
</dbReference>
<dbReference type="InterPro" id="IPR035906">
    <property type="entry name" value="MetI-like_sf"/>
</dbReference>
<feature type="transmembrane region" description="Helical" evidence="7">
    <location>
        <begin position="93"/>
        <end position="114"/>
    </location>
</feature>
<dbReference type="InterPro" id="IPR000515">
    <property type="entry name" value="MetI-like"/>
</dbReference>
<evidence type="ECO:0000256" key="4">
    <source>
        <dbReference type="ARBA" id="ARBA00022692"/>
    </source>
</evidence>
<feature type="transmembrane region" description="Helical" evidence="7">
    <location>
        <begin position="162"/>
        <end position="181"/>
    </location>
</feature>
<evidence type="ECO:0000313" key="10">
    <source>
        <dbReference type="Proteomes" id="UP000737402"/>
    </source>
</evidence>
<dbReference type="Gene3D" id="1.10.3720.10">
    <property type="entry name" value="MetI-like"/>
    <property type="match status" value="1"/>
</dbReference>
<evidence type="ECO:0000256" key="2">
    <source>
        <dbReference type="ARBA" id="ARBA00022448"/>
    </source>
</evidence>
<evidence type="ECO:0000256" key="6">
    <source>
        <dbReference type="ARBA" id="ARBA00023136"/>
    </source>
</evidence>
<dbReference type="EMBL" id="JAFBED010000016">
    <property type="protein sequence ID" value="MBM7622223.1"/>
    <property type="molecule type" value="Genomic_DNA"/>
</dbReference>
<feature type="transmembrane region" description="Helical" evidence="7">
    <location>
        <begin position="126"/>
        <end position="150"/>
    </location>
</feature>
<reference evidence="9 10" key="1">
    <citation type="submission" date="2021-01" db="EMBL/GenBank/DDBJ databases">
        <title>Genomic Encyclopedia of Type Strains, Phase IV (KMG-IV): sequencing the most valuable type-strain genomes for metagenomic binning, comparative biology and taxonomic classification.</title>
        <authorList>
            <person name="Goeker M."/>
        </authorList>
    </citation>
    <scope>NUCLEOTIDE SEQUENCE [LARGE SCALE GENOMIC DNA]</scope>
    <source>
        <strain evidence="9 10">DSM 25879</strain>
    </source>
</reference>
<dbReference type="Proteomes" id="UP000737402">
    <property type="component" value="Unassembled WGS sequence"/>
</dbReference>
<name>A0ABS2P688_9BACI</name>
<keyword evidence="6 7" id="KW-0472">Membrane</keyword>
<comment type="similarity">
    <text evidence="7">Belongs to the binding-protein-dependent transport system permease family.</text>
</comment>
<evidence type="ECO:0000313" key="9">
    <source>
        <dbReference type="EMBL" id="MBM7622223.1"/>
    </source>
</evidence>
<evidence type="ECO:0000259" key="8">
    <source>
        <dbReference type="PROSITE" id="PS50928"/>
    </source>
</evidence>
<proteinExistence type="inferred from homology"/>
<sequence length="305" mass="35127">MQISWNITKSLLFFLLIGILLTLAVLFPRSPEIGVSGKAMTLEYGYEFSWKAYGHNISTFLEDITDRGTLGFTRYNNPAEEEIILHMARSLKVIFTAIMFTMIFGVLKGIYDFYDRWGGWNIFGKGLTWIVQSIPDFFLLICLQWLIIFYLPAIRIFGHDHWYSFLLPAFLVSLYPMMYVARITSASLSNEKGKPYIQVARSKGLTSKKVLWKHMLRNSFYPILSNLPAMMLYLLSNLLIVEYLLDYRGAAYRMFQAFDVNKALSGSMNFINESGLIIGFGLSFMTIVFISQLISLFMLKLVEPK</sequence>
<accession>A0ABS2P688</accession>
<evidence type="ECO:0000256" key="1">
    <source>
        <dbReference type="ARBA" id="ARBA00004651"/>
    </source>
</evidence>
<keyword evidence="4 7" id="KW-0812">Transmembrane</keyword>
<dbReference type="CDD" id="cd06261">
    <property type="entry name" value="TM_PBP2"/>
    <property type="match status" value="1"/>
</dbReference>
<protein>
    <submittedName>
        <fullName evidence="9">Oligopeptide transport system permease protein</fullName>
    </submittedName>
</protein>
<feature type="transmembrane region" description="Helical" evidence="7">
    <location>
        <begin position="276"/>
        <end position="299"/>
    </location>
</feature>
<evidence type="ECO:0000256" key="7">
    <source>
        <dbReference type="RuleBase" id="RU363032"/>
    </source>
</evidence>
<keyword evidence="5 7" id="KW-1133">Transmembrane helix</keyword>
<dbReference type="RefSeq" id="WP_204419720.1">
    <property type="nucleotide sequence ID" value="NZ_JAFBED010000016.1"/>
</dbReference>
<comment type="caution">
    <text evidence="9">The sequence shown here is derived from an EMBL/GenBank/DDBJ whole genome shotgun (WGS) entry which is preliminary data.</text>
</comment>
<organism evidence="9 10">
    <name type="scientific">Sutcliffiella tianshenii</name>
    <dbReference type="NCBI Taxonomy" id="1463404"/>
    <lineage>
        <taxon>Bacteria</taxon>
        <taxon>Bacillati</taxon>
        <taxon>Bacillota</taxon>
        <taxon>Bacilli</taxon>
        <taxon>Bacillales</taxon>
        <taxon>Bacillaceae</taxon>
        <taxon>Sutcliffiella</taxon>
    </lineage>
</organism>
<dbReference type="PROSITE" id="PS50928">
    <property type="entry name" value="ABC_TM1"/>
    <property type="match status" value="1"/>
</dbReference>
<gene>
    <name evidence="9" type="ORF">JOC95_004138</name>
</gene>
<dbReference type="Pfam" id="PF00528">
    <property type="entry name" value="BPD_transp_1"/>
    <property type="match status" value="1"/>
</dbReference>
<evidence type="ECO:0000256" key="3">
    <source>
        <dbReference type="ARBA" id="ARBA00022475"/>
    </source>
</evidence>
<keyword evidence="10" id="KW-1185">Reference proteome</keyword>
<dbReference type="SUPFAM" id="SSF161098">
    <property type="entry name" value="MetI-like"/>
    <property type="match status" value="1"/>
</dbReference>
<comment type="subcellular location">
    <subcellularLocation>
        <location evidence="1 7">Cell membrane</location>
        <topology evidence="1 7">Multi-pass membrane protein</topology>
    </subcellularLocation>
</comment>
<feature type="transmembrane region" description="Helical" evidence="7">
    <location>
        <begin position="223"/>
        <end position="245"/>
    </location>
</feature>